<dbReference type="Pfam" id="PF00614">
    <property type="entry name" value="PLDc"/>
    <property type="match status" value="1"/>
</dbReference>
<evidence type="ECO:0000256" key="10">
    <source>
        <dbReference type="SAM" id="MobiDB-lite"/>
    </source>
</evidence>
<dbReference type="InterPro" id="IPR025202">
    <property type="entry name" value="PLD-like_dom"/>
</dbReference>
<dbReference type="Pfam" id="PF13091">
    <property type="entry name" value="PLDc_2"/>
    <property type="match status" value="1"/>
</dbReference>
<evidence type="ECO:0000256" key="2">
    <source>
        <dbReference type="ARBA" id="ARBA00003145"/>
    </source>
</evidence>
<dbReference type="InterPro" id="IPR032816">
    <property type="entry name" value="VTT_dom"/>
</dbReference>
<feature type="domain" description="PLD phosphodiesterase" evidence="12">
    <location>
        <begin position="367"/>
        <end position="394"/>
    </location>
</feature>
<dbReference type="Pfam" id="PF09335">
    <property type="entry name" value="VTT_dom"/>
    <property type="match status" value="1"/>
</dbReference>
<keyword evidence="14" id="KW-1185">Reference proteome</keyword>
<gene>
    <name evidence="13" type="ORF">GA0071312_2156</name>
</gene>
<dbReference type="Proteomes" id="UP000182800">
    <property type="component" value="Unassembled WGS sequence"/>
</dbReference>
<sequence>MLAANRIAKRKRKAPDHMHADHLFEEGENCWRVAQADRVACLVDGEAYFSAFKRAALNAQGSILIIGWDVNSRITLEYPDRAMPGVPNTLGEFLTFLLQRRKELRIHVLNWDSPLLYKIDREWLPRLRIDWLRHRRASYALDNQHPVGAAQHQKLAVIDDRVAFVGGIDFSAGRLDNRAHDPLDEGRREPGSGEIPQPHHDIQIAVSGEAARCIGEIARERWKIATGEQRAAPAGRGDSDVIWPDGLKPDFSDHPVAIVRTRPAWKGLTEMRQVEALYLSSIAAAREWIYIENQYVTSTCIGEALAARLREAGGPEIVMILPREPSGWIEQTAMGMNQRRVLALLREADHADRLRVYIPMTGEAGDVPIMVHAKTMVIDGTFLRIGSSNLNNRSMGLDSECDIALAAEPDSADMQRMTGYRDALLAEHLVCEPADVAAAIAREGTMAAAIEKLRPRTGRTLIDFPRTPPDQLDAIIGDAGILDPTGTPEPERLADSLTADTLARGQLRSALIGLGATLVALIIFALFWQTRPGEALDEAGRLSAVGFVPSWWGGVALMLAGYLVAGLVMFPLLILILATGLIYGPLAGLLIATAGSLASACLGYASGLLIGRSRLRKLTRGRLEHVGQALMRSGVLSVLLIRLIPVAPFGLVNMTAGARRIAFAPYLAGTVLGLAPGVTAITLFSGQLRALVLEPNPFNIVLFVVVLAAIAGLGGFIWRRFAEGLSGPAR</sequence>
<feature type="transmembrane region" description="Helical" evidence="11">
    <location>
        <begin position="510"/>
        <end position="530"/>
    </location>
</feature>
<keyword evidence="5" id="KW-0964">Secreted</keyword>
<evidence type="ECO:0000256" key="11">
    <source>
        <dbReference type="SAM" id="Phobius"/>
    </source>
</evidence>
<comment type="catalytic activity">
    <reaction evidence="1">
        <text>a 1,2-diacyl-sn-glycero-3-phosphocholine + H2O = a 1,2-diacyl-sn-glycero-3-phosphate + choline + H(+)</text>
        <dbReference type="Rhea" id="RHEA:14445"/>
        <dbReference type="ChEBI" id="CHEBI:15354"/>
        <dbReference type="ChEBI" id="CHEBI:15377"/>
        <dbReference type="ChEBI" id="CHEBI:15378"/>
        <dbReference type="ChEBI" id="CHEBI:57643"/>
        <dbReference type="ChEBI" id="CHEBI:58608"/>
        <dbReference type="EC" id="3.1.4.4"/>
    </reaction>
</comment>
<evidence type="ECO:0000256" key="1">
    <source>
        <dbReference type="ARBA" id="ARBA00000798"/>
    </source>
</evidence>
<evidence type="ECO:0000256" key="3">
    <source>
        <dbReference type="ARBA" id="ARBA00004613"/>
    </source>
</evidence>
<dbReference type="Gene3D" id="3.30.870.10">
    <property type="entry name" value="Endonuclease Chain A"/>
    <property type="match status" value="2"/>
</dbReference>
<dbReference type="PROSITE" id="PS50035">
    <property type="entry name" value="PLD"/>
    <property type="match status" value="2"/>
</dbReference>
<dbReference type="InterPro" id="IPR001736">
    <property type="entry name" value="PLipase_D/transphosphatidylase"/>
</dbReference>
<dbReference type="SMART" id="SM00155">
    <property type="entry name" value="PLDc"/>
    <property type="match status" value="2"/>
</dbReference>
<evidence type="ECO:0000313" key="13">
    <source>
        <dbReference type="EMBL" id="SCC81220.1"/>
    </source>
</evidence>
<dbReference type="PANTHER" id="PTHR18896:SF76">
    <property type="entry name" value="PHOSPHOLIPASE"/>
    <property type="match status" value="1"/>
</dbReference>
<keyword evidence="8" id="KW-0443">Lipid metabolism</keyword>
<protein>
    <recommendedName>
        <fullName evidence="4">Phospholipase D</fullName>
    </recommendedName>
    <alternativeName>
        <fullName evidence="9">Choline phosphatase</fullName>
    </alternativeName>
</protein>
<proteinExistence type="predicted"/>
<dbReference type="SUPFAM" id="SSF56024">
    <property type="entry name" value="Phospholipase D/nuclease"/>
    <property type="match status" value="2"/>
</dbReference>
<evidence type="ECO:0000256" key="8">
    <source>
        <dbReference type="ARBA" id="ARBA00023098"/>
    </source>
</evidence>
<organism evidence="13 14">
    <name type="scientific">Saliniramus fredricksonii</name>
    <dbReference type="NCBI Taxonomy" id="1653334"/>
    <lineage>
        <taxon>Bacteria</taxon>
        <taxon>Pseudomonadati</taxon>
        <taxon>Pseudomonadota</taxon>
        <taxon>Alphaproteobacteria</taxon>
        <taxon>Hyphomicrobiales</taxon>
        <taxon>Salinarimonadaceae</taxon>
        <taxon>Saliniramus</taxon>
    </lineage>
</organism>
<name>A0ABY0K9R0_9HYPH</name>
<feature type="transmembrane region" description="Helical" evidence="11">
    <location>
        <begin position="550"/>
        <end position="577"/>
    </location>
</feature>
<feature type="transmembrane region" description="Helical" evidence="11">
    <location>
        <begin position="630"/>
        <end position="651"/>
    </location>
</feature>
<keyword evidence="11" id="KW-1133">Transmembrane helix</keyword>
<comment type="caution">
    <text evidence="13">The sequence shown here is derived from an EMBL/GenBank/DDBJ whole genome shotgun (WGS) entry which is preliminary data.</text>
</comment>
<evidence type="ECO:0000256" key="4">
    <source>
        <dbReference type="ARBA" id="ARBA00018392"/>
    </source>
</evidence>
<feature type="transmembrane region" description="Helical" evidence="11">
    <location>
        <begin position="589"/>
        <end position="610"/>
    </location>
</feature>
<comment type="function">
    <text evidence="2">Could be a virulence factor.</text>
</comment>
<dbReference type="CDD" id="cd09140">
    <property type="entry name" value="PLDc_vPLD1_2_like_bac_1"/>
    <property type="match status" value="1"/>
</dbReference>
<evidence type="ECO:0000256" key="9">
    <source>
        <dbReference type="ARBA" id="ARBA00029594"/>
    </source>
</evidence>
<evidence type="ECO:0000256" key="7">
    <source>
        <dbReference type="ARBA" id="ARBA00022801"/>
    </source>
</evidence>
<dbReference type="CDD" id="cd09143">
    <property type="entry name" value="PLDc_vPLD1_2_like_bac_2"/>
    <property type="match status" value="1"/>
</dbReference>
<reference evidence="13 14" key="1">
    <citation type="submission" date="2016-08" db="EMBL/GenBank/DDBJ databases">
        <authorList>
            <person name="Varghese N."/>
            <person name="Submissions Spin"/>
        </authorList>
    </citation>
    <scope>NUCLEOTIDE SEQUENCE [LARGE SCALE GENOMIC DNA]</scope>
    <source>
        <strain evidence="13 14">HL-109</strain>
    </source>
</reference>
<accession>A0ABY0K9R0</accession>
<evidence type="ECO:0000259" key="12">
    <source>
        <dbReference type="PROSITE" id="PS50035"/>
    </source>
</evidence>
<feature type="transmembrane region" description="Helical" evidence="11">
    <location>
        <begin position="663"/>
        <end position="686"/>
    </location>
</feature>
<keyword evidence="7" id="KW-0378">Hydrolase</keyword>
<keyword evidence="6" id="KW-0677">Repeat</keyword>
<feature type="domain" description="PLD phosphodiesterase" evidence="12">
    <location>
        <begin position="147"/>
        <end position="174"/>
    </location>
</feature>
<evidence type="ECO:0000313" key="14">
    <source>
        <dbReference type="Proteomes" id="UP000182800"/>
    </source>
</evidence>
<comment type="subcellular location">
    <subcellularLocation>
        <location evidence="3">Secreted</location>
    </subcellularLocation>
</comment>
<feature type="transmembrane region" description="Helical" evidence="11">
    <location>
        <begin position="698"/>
        <end position="718"/>
    </location>
</feature>
<evidence type="ECO:0000256" key="6">
    <source>
        <dbReference type="ARBA" id="ARBA00022737"/>
    </source>
</evidence>
<evidence type="ECO:0000256" key="5">
    <source>
        <dbReference type="ARBA" id="ARBA00022525"/>
    </source>
</evidence>
<keyword evidence="11" id="KW-0472">Membrane</keyword>
<dbReference type="InterPro" id="IPR015679">
    <property type="entry name" value="PLipase_D_fam"/>
</dbReference>
<dbReference type="EMBL" id="FMBM01000002">
    <property type="protein sequence ID" value="SCC81220.1"/>
    <property type="molecule type" value="Genomic_DNA"/>
</dbReference>
<dbReference type="PANTHER" id="PTHR18896">
    <property type="entry name" value="PHOSPHOLIPASE D"/>
    <property type="match status" value="1"/>
</dbReference>
<feature type="region of interest" description="Disordered" evidence="10">
    <location>
        <begin position="176"/>
        <end position="199"/>
    </location>
</feature>
<keyword evidence="11" id="KW-0812">Transmembrane</keyword>